<reference evidence="2" key="1">
    <citation type="journal article" date="2019" name="Int. J. Syst. Evol. Microbiol.">
        <title>The Global Catalogue of Microorganisms (GCM) 10K type strain sequencing project: providing services to taxonomists for standard genome sequencing and annotation.</title>
        <authorList>
            <consortium name="The Broad Institute Genomics Platform"/>
            <consortium name="The Broad Institute Genome Sequencing Center for Infectious Disease"/>
            <person name="Wu L."/>
            <person name="Ma J."/>
        </authorList>
    </citation>
    <scope>NUCLEOTIDE SEQUENCE [LARGE SCALE GENOMIC DNA]</scope>
    <source>
        <strain evidence="2">JCM 18019</strain>
    </source>
</reference>
<dbReference type="InterPro" id="IPR020503">
    <property type="entry name" value="Uncharacterised_Rv2561"/>
</dbReference>
<protein>
    <recommendedName>
        <fullName evidence="3">DUF2652 domain-containing protein</fullName>
    </recommendedName>
</protein>
<comment type="caution">
    <text evidence="1">The sequence shown here is derived from an EMBL/GenBank/DDBJ whole genome shotgun (WGS) entry which is preliminary data.</text>
</comment>
<keyword evidence="2" id="KW-1185">Reference proteome</keyword>
<dbReference type="EMBL" id="BAABHX010000001">
    <property type="protein sequence ID" value="GAA5083968.1"/>
    <property type="molecule type" value="Genomic_DNA"/>
</dbReference>
<proteinExistence type="predicted"/>
<organism evidence="1 2">
    <name type="scientific">Chryseobacterium ginsengisoli</name>
    <dbReference type="NCBI Taxonomy" id="363853"/>
    <lineage>
        <taxon>Bacteria</taxon>
        <taxon>Pseudomonadati</taxon>
        <taxon>Bacteroidota</taxon>
        <taxon>Flavobacteriia</taxon>
        <taxon>Flavobacteriales</taxon>
        <taxon>Weeksellaceae</taxon>
        <taxon>Chryseobacterium group</taxon>
        <taxon>Chryseobacterium</taxon>
    </lineage>
</organism>
<sequence>MKNINIHNGIILIPDFNGFTEFVFNTKLYTGQYIVTQLLSTLIDANREYFEISEIEGDAILFYRYDANPSYKKISKLLRNMQHAFNEKVKELSEILNTAIDLSLKFIVTFGKFSQYKIGNFKKLYGAIVVEAHQLLKNDFAKQPSYVLFSNSFLDNTNDFENDLNGQLYLPEVGVIQYFEKLKEHV</sequence>
<accession>A0ABP9LRD1</accession>
<name>A0ABP9LRD1_9FLAO</name>
<evidence type="ECO:0008006" key="3">
    <source>
        <dbReference type="Google" id="ProtNLM"/>
    </source>
</evidence>
<dbReference type="RefSeq" id="WP_345199887.1">
    <property type="nucleotide sequence ID" value="NZ_BAABHX010000001.1"/>
</dbReference>
<evidence type="ECO:0000313" key="1">
    <source>
        <dbReference type="EMBL" id="GAA5083968.1"/>
    </source>
</evidence>
<dbReference type="Pfam" id="PF10851">
    <property type="entry name" value="DUF2652"/>
    <property type="match status" value="1"/>
</dbReference>
<dbReference type="Proteomes" id="UP001500353">
    <property type="component" value="Unassembled WGS sequence"/>
</dbReference>
<evidence type="ECO:0000313" key="2">
    <source>
        <dbReference type="Proteomes" id="UP001500353"/>
    </source>
</evidence>
<gene>
    <name evidence="1" type="ORF">GCM10023210_03230</name>
</gene>